<dbReference type="PANTHER" id="PTHR47668:SF1">
    <property type="entry name" value="DIENELACTONE HYDROLASE DOMAIN-CONTAINING PROTEIN-RELATED"/>
    <property type="match status" value="1"/>
</dbReference>
<evidence type="ECO:0000313" key="3">
    <source>
        <dbReference type="EMBL" id="RFU30725.1"/>
    </source>
</evidence>
<feature type="compositionally biased region" description="Acidic residues" evidence="1">
    <location>
        <begin position="78"/>
        <end position="88"/>
    </location>
</feature>
<evidence type="ECO:0000259" key="2">
    <source>
        <dbReference type="Pfam" id="PF01738"/>
    </source>
</evidence>
<feature type="region of interest" description="Disordered" evidence="1">
    <location>
        <begin position="75"/>
        <end position="111"/>
    </location>
</feature>
<dbReference type="PANTHER" id="PTHR47668">
    <property type="entry name" value="DIENELACTONE HYDROLASE FAMILY PROTEIN (AFU_ORTHOLOGUE AFUA_6G01940)"/>
    <property type="match status" value="1"/>
</dbReference>
<feature type="non-terminal residue" evidence="3">
    <location>
        <position position="322"/>
    </location>
</feature>
<accession>A0A3E2HBD2</accession>
<dbReference type="InterPro" id="IPR029058">
    <property type="entry name" value="AB_hydrolase_fold"/>
</dbReference>
<proteinExistence type="predicted"/>
<reference evidence="3 4" key="1">
    <citation type="submission" date="2018-05" db="EMBL/GenBank/DDBJ databases">
        <title>Draft genome sequence of Scytalidium lignicola DSM 105466, a ubiquitous saprotrophic fungus.</title>
        <authorList>
            <person name="Buettner E."/>
            <person name="Gebauer A.M."/>
            <person name="Hofrichter M."/>
            <person name="Liers C."/>
            <person name="Kellner H."/>
        </authorList>
    </citation>
    <scope>NUCLEOTIDE SEQUENCE [LARGE SCALE GENOMIC DNA]</scope>
    <source>
        <strain evidence="3 4">DSM 105466</strain>
    </source>
</reference>
<dbReference type="Proteomes" id="UP000258309">
    <property type="component" value="Unassembled WGS sequence"/>
</dbReference>
<dbReference type="OrthoDB" id="2147163at2759"/>
<dbReference type="SUPFAM" id="SSF53474">
    <property type="entry name" value="alpha/beta-Hydrolases"/>
    <property type="match status" value="1"/>
</dbReference>
<dbReference type="GO" id="GO:0016787">
    <property type="term" value="F:hydrolase activity"/>
    <property type="evidence" value="ECO:0007669"/>
    <property type="project" value="InterPro"/>
</dbReference>
<comment type="caution">
    <text evidence="3">The sequence shown here is derived from an EMBL/GenBank/DDBJ whole genome shotgun (WGS) entry which is preliminary data.</text>
</comment>
<dbReference type="Gene3D" id="3.40.50.1820">
    <property type="entry name" value="alpha/beta hydrolase"/>
    <property type="match status" value="1"/>
</dbReference>
<organism evidence="3 4">
    <name type="scientific">Scytalidium lignicola</name>
    <name type="common">Hyphomycete</name>
    <dbReference type="NCBI Taxonomy" id="5539"/>
    <lineage>
        <taxon>Eukaryota</taxon>
        <taxon>Fungi</taxon>
        <taxon>Dikarya</taxon>
        <taxon>Ascomycota</taxon>
        <taxon>Pezizomycotina</taxon>
        <taxon>Leotiomycetes</taxon>
        <taxon>Leotiomycetes incertae sedis</taxon>
        <taxon>Scytalidium</taxon>
    </lineage>
</organism>
<dbReference type="AlphaFoldDB" id="A0A3E2HBD2"/>
<dbReference type="EMBL" id="NCSJ02000093">
    <property type="protein sequence ID" value="RFU30725.1"/>
    <property type="molecule type" value="Genomic_DNA"/>
</dbReference>
<dbReference type="InterPro" id="IPR002925">
    <property type="entry name" value="Dienelactn_hydro"/>
</dbReference>
<name>A0A3E2HBD2_SCYLI</name>
<sequence>MAAASIPRYVPPFSCKTPSVPSDFYASGSNQAYTYITSHSLYSKLCSVSTGVCSGGHKAKPKAILKAIKTDPIPKEYESEEEENQESEQIDKEKKTKHPKEEKRGDITGPEDATIGIFDVYDIFGPAPQTLQGADALSHALNAVVLVPDFFKGSPGDHDWFVNETEENKKKKEELFSRAMNFEAQSATFLNVVEESKKKFTSVTSWGAFGLCWGGKICALTSGPKTPFKASGQVHPGLLTREDAEKISIPHIVLASNGEEPALVKEYEEVFAPGKGKVGEIETYGTMHHGWMGARADLKNADNLKEYERGYNQLAKFFSKYL</sequence>
<feature type="domain" description="Dienelactone hydrolase" evidence="2">
    <location>
        <begin position="144"/>
        <end position="321"/>
    </location>
</feature>
<feature type="compositionally biased region" description="Basic and acidic residues" evidence="1">
    <location>
        <begin position="89"/>
        <end position="106"/>
    </location>
</feature>
<gene>
    <name evidence="3" type="ORF">B7463_g5633</name>
</gene>
<evidence type="ECO:0000313" key="4">
    <source>
        <dbReference type="Proteomes" id="UP000258309"/>
    </source>
</evidence>
<feature type="non-terminal residue" evidence="3">
    <location>
        <position position="1"/>
    </location>
</feature>
<keyword evidence="4" id="KW-1185">Reference proteome</keyword>
<dbReference type="OMA" id="WFVNETE"/>
<dbReference type="Pfam" id="PF01738">
    <property type="entry name" value="DLH"/>
    <property type="match status" value="1"/>
</dbReference>
<evidence type="ECO:0000256" key="1">
    <source>
        <dbReference type="SAM" id="MobiDB-lite"/>
    </source>
</evidence>
<dbReference type="STRING" id="5539.A0A3E2HBD2"/>
<protein>
    <recommendedName>
        <fullName evidence="2">Dienelactone hydrolase domain-containing protein</fullName>
    </recommendedName>
</protein>